<comment type="cofactor">
    <cofactor evidence="1">
        <name>[3Fe-4S] cluster</name>
        <dbReference type="ChEBI" id="CHEBI:21137"/>
    </cofactor>
</comment>
<gene>
    <name evidence="8" type="ORF">ACFPCV_17605</name>
</gene>
<evidence type="ECO:0000313" key="9">
    <source>
        <dbReference type="Proteomes" id="UP001595859"/>
    </source>
</evidence>
<evidence type="ECO:0000313" key="8">
    <source>
        <dbReference type="EMBL" id="MFC4855328.1"/>
    </source>
</evidence>
<organism evidence="8 9">
    <name type="scientific">Actinophytocola glycyrrhizae</name>
    <dbReference type="NCBI Taxonomy" id="2044873"/>
    <lineage>
        <taxon>Bacteria</taxon>
        <taxon>Bacillati</taxon>
        <taxon>Actinomycetota</taxon>
        <taxon>Actinomycetes</taxon>
        <taxon>Pseudonocardiales</taxon>
        <taxon>Pseudonocardiaceae</taxon>
    </lineage>
</organism>
<keyword evidence="5" id="KW-0408">Iron</keyword>
<accession>A0ABV9S311</accession>
<reference evidence="9" key="1">
    <citation type="journal article" date="2019" name="Int. J. Syst. Evol. Microbiol.">
        <title>The Global Catalogue of Microorganisms (GCM) 10K type strain sequencing project: providing services to taxonomists for standard genome sequencing and annotation.</title>
        <authorList>
            <consortium name="The Broad Institute Genomics Platform"/>
            <consortium name="The Broad Institute Genome Sequencing Center for Infectious Disease"/>
            <person name="Wu L."/>
            <person name="Ma J."/>
        </authorList>
    </citation>
    <scope>NUCLEOTIDE SEQUENCE [LARGE SCALE GENOMIC DNA]</scope>
    <source>
        <strain evidence="9">ZS-22-S1</strain>
    </source>
</reference>
<keyword evidence="4" id="KW-0249">Electron transport</keyword>
<evidence type="ECO:0000256" key="5">
    <source>
        <dbReference type="ARBA" id="ARBA00023004"/>
    </source>
</evidence>
<sequence>MRTRYRVSVDNDRCRRFGICADEAAQLFRLTPSGGLRYQSAVPAEALAAVQAAVRSCPTLAISLEERR</sequence>
<dbReference type="InterPro" id="IPR051269">
    <property type="entry name" value="Fe-S_cluster_ET"/>
</dbReference>
<evidence type="ECO:0000256" key="6">
    <source>
        <dbReference type="ARBA" id="ARBA00023014"/>
    </source>
</evidence>
<keyword evidence="6" id="KW-0411">Iron-sulfur</keyword>
<dbReference type="RefSeq" id="WP_378057277.1">
    <property type="nucleotide sequence ID" value="NZ_JBHSIS010000007.1"/>
</dbReference>
<evidence type="ECO:0000256" key="7">
    <source>
        <dbReference type="ARBA" id="ARBA00023291"/>
    </source>
</evidence>
<dbReference type="Pfam" id="PF13459">
    <property type="entry name" value="Fer4_15"/>
    <property type="match status" value="1"/>
</dbReference>
<evidence type="ECO:0000256" key="1">
    <source>
        <dbReference type="ARBA" id="ARBA00001927"/>
    </source>
</evidence>
<keyword evidence="7" id="KW-0003">3Fe-4S</keyword>
<dbReference type="PANTHER" id="PTHR36923">
    <property type="entry name" value="FERREDOXIN"/>
    <property type="match status" value="1"/>
</dbReference>
<keyword evidence="3" id="KW-0479">Metal-binding</keyword>
<name>A0ABV9S311_9PSEU</name>
<evidence type="ECO:0000256" key="3">
    <source>
        <dbReference type="ARBA" id="ARBA00022723"/>
    </source>
</evidence>
<dbReference type="Gene3D" id="3.30.70.20">
    <property type="match status" value="1"/>
</dbReference>
<dbReference type="PANTHER" id="PTHR36923:SF3">
    <property type="entry name" value="FERREDOXIN"/>
    <property type="match status" value="1"/>
</dbReference>
<keyword evidence="2" id="KW-0813">Transport</keyword>
<evidence type="ECO:0000256" key="2">
    <source>
        <dbReference type="ARBA" id="ARBA00022448"/>
    </source>
</evidence>
<keyword evidence="9" id="KW-1185">Reference proteome</keyword>
<dbReference type="SUPFAM" id="SSF54862">
    <property type="entry name" value="4Fe-4S ferredoxins"/>
    <property type="match status" value="1"/>
</dbReference>
<proteinExistence type="predicted"/>
<protein>
    <submittedName>
        <fullName evidence="8">Ferredoxin</fullName>
    </submittedName>
</protein>
<comment type="caution">
    <text evidence="8">The sequence shown here is derived from an EMBL/GenBank/DDBJ whole genome shotgun (WGS) entry which is preliminary data.</text>
</comment>
<evidence type="ECO:0000256" key="4">
    <source>
        <dbReference type="ARBA" id="ARBA00022982"/>
    </source>
</evidence>
<dbReference type="EMBL" id="JBHSIS010000007">
    <property type="protein sequence ID" value="MFC4855328.1"/>
    <property type="molecule type" value="Genomic_DNA"/>
</dbReference>
<dbReference type="Proteomes" id="UP001595859">
    <property type="component" value="Unassembled WGS sequence"/>
</dbReference>